<keyword evidence="1" id="KW-1133">Transmembrane helix</keyword>
<reference evidence="2" key="1">
    <citation type="submission" date="2014-09" db="EMBL/GenBank/DDBJ databases">
        <authorList>
            <person name="Magalhaes I.L.F."/>
            <person name="Oliveira U."/>
            <person name="Santos F.R."/>
            <person name="Vidigal T.H.D.A."/>
            <person name="Brescovit A.D."/>
            <person name="Santos A.J."/>
        </authorList>
    </citation>
    <scope>NUCLEOTIDE SEQUENCE</scope>
    <source>
        <tissue evidence="2">Shoot tissue taken approximately 20 cm above the soil surface</tissue>
    </source>
</reference>
<evidence type="ECO:0000313" key="2">
    <source>
        <dbReference type="EMBL" id="JAD50744.1"/>
    </source>
</evidence>
<dbReference type="AlphaFoldDB" id="A0A0A9AGD8"/>
<feature type="transmembrane region" description="Helical" evidence="1">
    <location>
        <begin position="45"/>
        <end position="64"/>
    </location>
</feature>
<reference evidence="2" key="2">
    <citation type="journal article" date="2015" name="Data Brief">
        <title>Shoot transcriptome of the giant reed, Arundo donax.</title>
        <authorList>
            <person name="Barrero R.A."/>
            <person name="Guerrero F.D."/>
            <person name="Moolhuijzen P."/>
            <person name="Goolsby J.A."/>
            <person name="Tidwell J."/>
            <person name="Bellgard S.E."/>
            <person name="Bellgard M.I."/>
        </authorList>
    </citation>
    <scope>NUCLEOTIDE SEQUENCE</scope>
    <source>
        <tissue evidence="2">Shoot tissue taken approximately 20 cm above the soil surface</tissue>
    </source>
</reference>
<accession>A0A0A9AGD8</accession>
<keyword evidence="1" id="KW-0472">Membrane</keyword>
<evidence type="ECO:0000256" key="1">
    <source>
        <dbReference type="SAM" id="Phobius"/>
    </source>
</evidence>
<proteinExistence type="predicted"/>
<dbReference type="EMBL" id="GBRH01247151">
    <property type="protein sequence ID" value="JAD50744.1"/>
    <property type="molecule type" value="Transcribed_RNA"/>
</dbReference>
<sequence length="84" mass="9425">MSLISLADVTFSSGYILEINLRKVAYLSRNSFLHFSHSEGSNSSAVIFFCSFLYIALIVLSSPVKLDFNILRNSTFDIPTWKGI</sequence>
<protein>
    <submittedName>
        <fullName evidence="2">Uncharacterized protein</fullName>
    </submittedName>
</protein>
<organism evidence="2">
    <name type="scientific">Arundo donax</name>
    <name type="common">Giant reed</name>
    <name type="synonym">Donax arundinaceus</name>
    <dbReference type="NCBI Taxonomy" id="35708"/>
    <lineage>
        <taxon>Eukaryota</taxon>
        <taxon>Viridiplantae</taxon>
        <taxon>Streptophyta</taxon>
        <taxon>Embryophyta</taxon>
        <taxon>Tracheophyta</taxon>
        <taxon>Spermatophyta</taxon>
        <taxon>Magnoliopsida</taxon>
        <taxon>Liliopsida</taxon>
        <taxon>Poales</taxon>
        <taxon>Poaceae</taxon>
        <taxon>PACMAD clade</taxon>
        <taxon>Arundinoideae</taxon>
        <taxon>Arundineae</taxon>
        <taxon>Arundo</taxon>
    </lineage>
</organism>
<name>A0A0A9AGD8_ARUDO</name>
<keyword evidence="1" id="KW-0812">Transmembrane</keyword>